<evidence type="ECO:0000256" key="1">
    <source>
        <dbReference type="ARBA" id="ARBA00004613"/>
    </source>
</evidence>
<dbReference type="GO" id="GO:0003677">
    <property type="term" value="F:DNA binding"/>
    <property type="evidence" value="ECO:0007669"/>
    <property type="project" value="InterPro"/>
</dbReference>
<dbReference type="InterPro" id="IPR018202">
    <property type="entry name" value="Ser_caboxypep_ser_AS"/>
</dbReference>
<dbReference type="PANTHER" id="PTHR24067">
    <property type="entry name" value="UBIQUITIN-CONJUGATING ENZYME E2"/>
    <property type="match status" value="1"/>
</dbReference>
<evidence type="ECO:0000256" key="14">
    <source>
        <dbReference type="RuleBase" id="RU000434"/>
    </source>
</evidence>
<dbReference type="AlphaFoldDB" id="A0A5J5BZC1"/>
<dbReference type="GO" id="GO:0006511">
    <property type="term" value="P:ubiquitin-dependent protein catabolic process"/>
    <property type="evidence" value="ECO:0007669"/>
    <property type="project" value="UniProtKB-ARBA"/>
</dbReference>
<dbReference type="InterPro" id="IPR042107">
    <property type="entry name" value="DNA-dir_RNA_pol_bsu_ext_1_sf"/>
</dbReference>
<dbReference type="GO" id="GO:0003899">
    <property type="term" value="F:DNA-directed RNA polymerase activity"/>
    <property type="evidence" value="ECO:0007669"/>
    <property type="project" value="UniProtKB-EC"/>
</dbReference>
<dbReference type="InterPro" id="IPR029058">
    <property type="entry name" value="AB_hydrolase_fold"/>
</dbReference>
<evidence type="ECO:0000256" key="2">
    <source>
        <dbReference type="ARBA" id="ARBA00009431"/>
    </source>
</evidence>
<dbReference type="PROSITE" id="PS00131">
    <property type="entry name" value="CARBOXYPEPT_SER_SER"/>
    <property type="match status" value="1"/>
</dbReference>
<dbReference type="SMART" id="SM00212">
    <property type="entry name" value="UBCc"/>
    <property type="match status" value="1"/>
</dbReference>
<evidence type="ECO:0000313" key="18">
    <source>
        <dbReference type="Proteomes" id="UP000325577"/>
    </source>
</evidence>
<proteinExistence type="inferred from homology"/>
<dbReference type="InterPro" id="IPR001563">
    <property type="entry name" value="Peptidase_S10"/>
</dbReference>
<comment type="similarity">
    <text evidence="14">Belongs to the RNA polymerase beta chain family.</text>
</comment>
<dbReference type="InterPro" id="IPR007645">
    <property type="entry name" value="RNA_pol_Rpb2_3"/>
</dbReference>
<comment type="subcellular location">
    <subcellularLocation>
        <location evidence="1">Secreted</location>
    </subcellularLocation>
</comment>
<name>A0A5J5BZC1_9ASTE</name>
<comment type="function">
    <text evidence="12">Accepts the ubiquitin from the E1 complex and catalyzes its covalent attachment to other proteins.</text>
</comment>
<dbReference type="Gene3D" id="2.30.150.10">
    <property type="entry name" value="DNA-directed RNA polymerase, beta subunit, external 1 domain"/>
    <property type="match status" value="1"/>
</dbReference>
<keyword evidence="15" id="KW-0732">Signal</keyword>
<evidence type="ECO:0000256" key="11">
    <source>
        <dbReference type="ARBA" id="ARBA00048552"/>
    </source>
</evidence>
<dbReference type="CDD" id="cd23790">
    <property type="entry name" value="UBCc_UBE2A_2B"/>
    <property type="match status" value="1"/>
</dbReference>
<comment type="similarity">
    <text evidence="2">Belongs to the peptidase S10 family.</text>
</comment>
<dbReference type="PROSITE" id="PS50127">
    <property type="entry name" value="UBC_2"/>
    <property type="match status" value="1"/>
</dbReference>
<keyword evidence="7" id="KW-0547">Nucleotide-binding</keyword>
<dbReference type="Pfam" id="PF04565">
    <property type="entry name" value="RNA_pol_Rpb2_3"/>
    <property type="match status" value="1"/>
</dbReference>
<evidence type="ECO:0000256" key="3">
    <source>
        <dbReference type="ARBA" id="ARBA00022478"/>
    </source>
</evidence>
<feature type="domain" description="UBC core" evidence="16">
    <location>
        <begin position="471"/>
        <end position="617"/>
    </location>
</feature>
<keyword evidence="9" id="KW-0067">ATP-binding</keyword>
<gene>
    <name evidence="17" type="ORF">F0562_004433</name>
</gene>
<dbReference type="GO" id="GO:0006351">
    <property type="term" value="P:DNA-templated transcription"/>
    <property type="evidence" value="ECO:0007669"/>
    <property type="project" value="InterPro"/>
</dbReference>
<keyword evidence="5" id="KW-0808">Transferase</keyword>
<dbReference type="PRINTS" id="PR00724">
    <property type="entry name" value="CRBOXYPTASEC"/>
</dbReference>
<dbReference type="Gene3D" id="3.40.50.1820">
    <property type="entry name" value="alpha/beta hydrolase"/>
    <property type="match status" value="2"/>
</dbReference>
<keyword evidence="10" id="KW-0804">Transcription</keyword>
<evidence type="ECO:0000256" key="12">
    <source>
        <dbReference type="ARBA" id="ARBA00056190"/>
    </source>
</evidence>
<evidence type="ECO:0000256" key="5">
    <source>
        <dbReference type="ARBA" id="ARBA00022679"/>
    </source>
</evidence>
<evidence type="ECO:0000256" key="7">
    <source>
        <dbReference type="ARBA" id="ARBA00022741"/>
    </source>
</evidence>
<keyword evidence="4" id="KW-0964">Secreted</keyword>
<dbReference type="PROSITE" id="PS00183">
    <property type="entry name" value="UBC_1"/>
    <property type="match status" value="1"/>
</dbReference>
<dbReference type="SUPFAM" id="SSF54495">
    <property type="entry name" value="UBC-like"/>
    <property type="match status" value="1"/>
</dbReference>
<feature type="chain" id="PRO_5023974423" description="UBC core domain-containing protein" evidence="15">
    <location>
        <begin position="24"/>
        <end position="650"/>
    </location>
</feature>
<dbReference type="FunFam" id="3.10.110.10:FF:000017">
    <property type="entry name" value="Ubiquitin-conjugating enzyme E2 2"/>
    <property type="match status" value="1"/>
</dbReference>
<dbReference type="SUPFAM" id="SSF64484">
    <property type="entry name" value="beta and beta-prime subunits of DNA dependent RNA-polymerase"/>
    <property type="match status" value="1"/>
</dbReference>
<dbReference type="Proteomes" id="UP000325577">
    <property type="component" value="Linkage Group LG1"/>
</dbReference>
<keyword evidence="18" id="KW-1185">Reference proteome</keyword>
<evidence type="ECO:0000256" key="15">
    <source>
        <dbReference type="SAM" id="SignalP"/>
    </source>
</evidence>
<feature type="signal peptide" evidence="15">
    <location>
        <begin position="1"/>
        <end position="23"/>
    </location>
</feature>
<dbReference type="OrthoDB" id="1927092at2759"/>
<evidence type="ECO:0000256" key="8">
    <source>
        <dbReference type="ARBA" id="ARBA00022786"/>
    </source>
</evidence>
<protein>
    <recommendedName>
        <fullName evidence="16">UBC core domain-containing protein</fullName>
    </recommendedName>
</protein>
<evidence type="ECO:0000313" key="17">
    <source>
        <dbReference type="EMBL" id="KAA8548004.1"/>
    </source>
</evidence>
<dbReference type="InterPro" id="IPR023313">
    <property type="entry name" value="UBQ-conjugating_AS"/>
</dbReference>
<keyword evidence="3" id="KW-0240">DNA-directed RNA polymerase</keyword>
<dbReference type="GO" id="GO:0005576">
    <property type="term" value="C:extracellular region"/>
    <property type="evidence" value="ECO:0007669"/>
    <property type="project" value="UniProtKB-SubCell"/>
</dbReference>
<keyword evidence="8" id="KW-0833">Ubl conjugation pathway</keyword>
<organism evidence="17 18">
    <name type="scientific">Nyssa sinensis</name>
    <dbReference type="NCBI Taxonomy" id="561372"/>
    <lineage>
        <taxon>Eukaryota</taxon>
        <taxon>Viridiplantae</taxon>
        <taxon>Streptophyta</taxon>
        <taxon>Embryophyta</taxon>
        <taxon>Tracheophyta</taxon>
        <taxon>Spermatophyta</taxon>
        <taxon>Magnoliopsida</taxon>
        <taxon>eudicotyledons</taxon>
        <taxon>Gunneridae</taxon>
        <taxon>Pentapetalae</taxon>
        <taxon>asterids</taxon>
        <taxon>Cornales</taxon>
        <taxon>Nyssaceae</taxon>
        <taxon>Nyssa</taxon>
    </lineage>
</organism>
<dbReference type="Pfam" id="PF00450">
    <property type="entry name" value="Peptidase_S10"/>
    <property type="match status" value="2"/>
</dbReference>
<evidence type="ECO:0000256" key="13">
    <source>
        <dbReference type="PROSITE-ProRule" id="PRU10133"/>
    </source>
</evidence>
<dbReference type="Gene3D" id="3.10.110.10">
    <property type="entry name" value="Ubiquitin Conjugating Enzyme"/>
    <property type="match status" value="1"/>
</dbReference>
<dbReference type="GO" id="GO:0004842">
    <property type="term" value="F:ubiquitin-protein transferase activity"/>
    <property type="evidence" value="ECO:0007669"/>
    <property type="project" value="UniProtKB-ARBA"/>
</dbReference>
<dbReference type="InterPro" id="IPR000608">
    <property type="entry name" value="UBC"/>
</dbReference>
<feature type="active site" description="Glycyl thioester intermediate" evidence="13">
    <location>
        <position position="555"/>
    </location>
</feature>
<dbReference type="InterPro" id="IPR016135">
    <property type="entry name" value="UBQ-conjugating_enzyme/RWD"/>
</dbReference>
<dbReference type="Pfam" id="PF00179">
    <property type="entry name" value="UQ_con"/>
    <property type="match status" value="1"/>
</dbReference>
<evidence type="ECO:0000256" key="10">
    <source>
        <dbReference type="ARBA" id="ARBA00023163"/>
    </source>
</evidence>
<reference evidence="17 18" key="1">
    <citation type="submission" date="2019-09" db="EMBL/GenBank/DDBJ databases">
        <title>A chromosome-level genome assembly of the Chinese tupelo Nyssa sinensis.</title>
        <authorList>
            <person name="Yang X."/>
            <person name="Kang M."/>
            <person name="Yang Y."/>
            <person name="Xiong H."/>
            <person name="Wang M."/>
            <person name="Zhang Z."/>
            <person name="Wang Z."/>
            <person name="Wu H."/>
            <person name="Ma T."/>
            <person name="Liu J."/>
            <person name="Xi Z."/>
        </authorList>
    </citation>
    <scope>NUCLEOTIDE SEQUENCE [LARGE SCALE GENOMIC DNA]</scope>
    <source>
        <strain evidence="17">J267</strain>
        <tissue evidence="17">Leaf</tissue>
    </source>
</reference>
<dbReference type="GO" id="GO:0004185">
    <property type="term" value="F:serine-type carboxypeptidase activity"/>
    <property type="evidence" value="ECO:0007669"/>
    <property type="project" value="InterPro"/>
</dbReference>
<evidence type="ECO:0000256" key="6">
    <source>
        <dbReference type="ARBA" id="ARBA00022695"/>
    </source>
</evidence>
<dbReference type="GO" id="GO:0005524">
    <property type="term" value="F:ATP binding"/>
    <property type="evidence" value="ECO:0007669"/>
    <property type="project" value="UniProtKB-KW"/>
</dbReference>
<dbReference type="SUPFAM" id="SSF53474">
    <property type="entry name" value="alpha/beta-Hydrolases"/>
    <property type="match status" value="1"/>
</dbReference>
<evidence type="ECO:0000259" key="16">
    <source>
        <dbReference type="PROSITE" id="PS50127"/>
    </source>
</evidence>
<dbReference type="EMBL" id="CM018032">
    <property type="protein sequence ID" value="KAA8548004.1"/>
    <property type="molecule type" value="Genomic_DNA"/>
</dbReference>
<evidence type="ECO:0000256" key="9">
    <source>
        <dbReference type="ARBA" id="ARBA00022840"/>
    </source>
</evidence>
<evidence type="ECO:0000256" key="4">
    <source>
        <dbReference type="ARBA" id="ARBA00022525"/>
    </source>
</evidence>
<dbReference type="GO" id="GO:0000428">
    <property type="term" value="C:DNA-directed RNA polymerase complex"/>
    <property type="evidence" value="ECO:0007669"/>
    <property type="project" value="UniProtKB-KW"/>
</dbReference>
<keyword evidence="6" id="KW-0548">Nucleotidyltransferase</keyword>
<dbReference type="InterPro" id="IPR050113">
    <property type="entry name" value="Ub_conjugating_enzyme"/>
</dbReference>
<dbReference type="Gene3D" id="3.90.1100.10">
    <property type="match status" value="1"/>
</dbReference>
<comment type="catalytic activity">
    <reaction evidence="11">
        <text>RNA(n) + a ribonucleoside 5'-triphosphate = RNA(n+1) + diphosphate</text>
        <dbReference type="Rhea" id="RHEA:21248"/>
        <dbReference type="Rhea" id="RHEA-COMP:14527"/>
        <dbReference type="Rhea" id="RHEA-COMP:17342"/>
        <dbReference type="ChEBI" id="CHEBI:33019"/>
        <dbReference type="ChEBI" id="CHEBI:61557"/>
        <dbReference type="ChEBI" id="CHEBI:140395"/>
        <dbReference type="EC" id="2.7.7.6"/>
    </reaction>
</comment>
<accession>A0A5J5BZC1</accession>
<sequence length="650" mass="73823">MALWWLLWETICLFLLFFSKCGAELITALPGQPTNISFKQYSGYIVTDARHGRALFYYFVEAESADPLSRPLTLWLNGGPGCSSLGFGAFMEHGPFQVGVNELLVKNEYAWNLAEENLVFIINWLEEFPNYKDSDFFLVGESYAGHYIPQLATLLLEHNKKPNVTPIKLKSIALGNPLLDLDISVLAGDYLWSHGAISDETLMLEKTVCNDSKYLREYVHDQWSQGCNDVFNRVAEEISDDVERDDLLLPNCLSSSANQQFKPKGMHGKIHATVHQFGLALVRLENVVRGTIGGAIRHKLIPTPQNLVTSTPLTTTYESFFGLHPLSQVLDRTNPLTQIVHGRKLSYLGPGGLTGRTASFRIRDIHPSHYGRICPIDTSEGINVGLIGSLAIHARIGHWESLESPFYEISERSKKVRMLYLSSGRDEYYMVAAGNSLALNRGIQEEQVVPARYRQEFLTIAWEQAVRMSTPARKRLMRDFKRLQHDPPAGISGAPYDNNIMLWNAVIFGPDDSPWDGGTFKLTLQFMEEYPNKPPIVRFISRMFHPNIYADGSICLDILQNQWSPIYDVAAILTSIQSLLCDPNPNSPANSEAARLFSENKREYNRRVHTVYIHRVRGERERERERERARDGENDEGVHIHYYITLTQWA</sequence>